<protein>
    <submittedName>
        <fullName evidence="1">Transposase</fullName>
    </submittedName>
</protein>
<evidence type="ECO:0000313" key="1">
    <source>
        <dbReference type="EMBL" id="TDX27769.1"/>
    </source>
</evidence>
<dbReference type="Gene3D" id="1.10.10.60">
    <property type="entry name" value="Homeodomain-like"/>
    <property type="match status" value="1"/>
</dbReference>
<dbReference type="Proteomes" id="UP000295484">
    <property type="component" value="Unassembled WGS sequence"/>
</dbReference>
<dbReference type="InterPro" id="IPR009057">
    <property type="entry name" value="Homeodomain-like_sf"/>
</dbReference>
<dbReference type="EMBL" id="SOEB01000014">
    <property type="protein sequence ID" value="TDX27769.1"/>
    <property type="molecule type" value="Genomic_DNA"/>
</dbReference>
<organism evidence="1 2">
    <name type="scientific">Rhodovulum visakhapatnamense</name>
    <dbReference type="NCBI Taxonomy" id="364297"/>
    <lineage>
        <taxon>Bacteria</taxon>
        <taxon>Pseudomonadati</taxon>
        <taxon>Pseudomonadota</taxon>
        <taxon>Alphaproteobacteria</taxon>
        <taxon>Rhodobacterales</taxon>
        <taxon>Paracoccaceae</taxon>
        <taxon>Rhodovulum</taxon>
    </lineage>
</organism>
<gene>
    <name evidence="1" type="ORF">EV657_11494</name>
</gene>
<evidence type="ECO:0000313" key="2">
    <source>
        <dbReference type="Proteomes" id="UP000295484"/>
    </source>
</evidence>
<dbReference type="GO" id="GO:0004803">
    <property type="term" value="F:transposase activity"/>
    <property type="evidence" value="ECO:0007669"/>
    <property type="project" value="InterPro"/>
</dbReference>
<accession>A0A4R8FNB5</accession>
<name>A0A4R8FNB5_9RHOB</name>
<dbReference type="AlphaFoldDB" id="A0A4R8FNB5"/>
<dbReference type="GO" id="GO:0006313">
    <property type="term" value="P:DNA transposition"/>
    <property type="evidence" value="ECO:0007669"/>
    <property type="project" value="InterPro"/>
</dbReference>
<dbReference type="SUPFAM" id="SSF46689">
    <property type="entry name" value="Homeodomain-like"/>
    <property type="match status" value="1"/>
</dbReference>
<dbReference type="GO" id="GO:0003677">
    <property type="term" value="F:DNA binding"/>
    <property type="evidence" value="ECO:0007669"/>
    <property type="project" value="InterPro"/>
</dbReference>
<comment type="caution">
    <text evidence="1">The sequence shown here is derived from an EMBL/GenBank/DDBJ whole genome shotgun (WGS) entry which is preliminary data.</text>
</comment>
<sequence>MTSCSKFSDAFKRDAVAQITERGCPVRDVSERLGGSPYSLCAWKETFAKGHRQRRRRTPRYGA</sequence>
<reference evidence="1 2" key="1">
    <citation type="submission" date="2019-03" db="EMBL/GenBank/DDBJ databases">
        <title>Genomic Encyclopedia of Type Strains, Phase IV (KMG-IV): sequencing the most valuable type-strain genomes for metagenomic binning, comparative biology and taxonomic classification.</title>
        <authorList>
            <person name="Goeker M."/>
        </authorList>
    </citation>
    <scope>NUCLEOTIDE SEQUENCE [LARGE SCALE GENOMIC DNA]</scope>
    <source>
        <strain evidence="1 2">JA181</strain>
    </source>
</reference>
<dbReference type="InterPro" id="IPR002514">
    <property type="entry name" value="Transposase_8"/>
</dbReference>
<dbReference type="Pfam" id="PF01527">
    <property type="entry name" value="HTH_Tnp_1"/>
    <property type="match status" value="1"/>
</dbReference>
<proteinExistence type="predicted"/>